<dbReference type="HAMAP" id="MF_00365">
    <property type="entry name" value="RecF"/>
    <property type="match status" value="1"/>
</dbReference>
<dbReference type="GO" id="GO:0006302">
    <property type="term" value="P:double-strand break repair"/>
    <property type="evidence" value="ECO:0007669"/>
    <property type="project" value="TreeGrafter"/>
</dbReference>
<keyword evidence="6" id="KW-0547">Nucleotide-binding</keyword>
<dbReference type="InterPro" id="IPR027417">
    <property type="entry name" value="P-loop_NTPase"/>
</dbReference>
<dbReference type="GO" id="GO:0000731">
    <property type="term" value="P:DNA synthesis involved in DNA repair"/>
    <property type="evidence" value="ECO:0007669"/>
    <property type="project" value="TreeGrafter"/>
</dbReference>
<dbReference type="Gene3D" id="1.20.1050.90">
    <property type="entry name" value="RecF/RecN/SMC, N-terminal domain"/>
    <property type="match status" value="1"/>
</dbReference>
<evidence type="ECO:0000256" key="6">
    <source>
        <dbReference type="ARBA" id="ARBA00022741"/>
    </source>
</evidence>
<dbReference type="Pfam" id="PF02463">
    <property type="entry name" value="SMC_N"/>
    <property type="match status" value="1"/>
</dbReference>
<comment type="subcellular location">
    <subcellularLocation>
        <location evidence="1">Cytoplasm</location>
    </subcellularLocation>
</comment>
<dbReference type="GO" id="GO:0003697">
    <property type="term" value="F:single-stranded DNA binding"/>
    <property type="evidence" value="ECO:0007669"/>
    <property type="project" value="InterPro"/>
</dbReference>
<comment type="similarity">
    <text evidence="2">Belongs to the RecF family.</text>
</comment>
<proteinExistence type="inferred from homology"/>
<keyword evidence="4" id="KW-0963">Cytoplasm</keyword>
<accession>A0A381QUS1</accession>
<evidence type="ECO:0000256" key="8">
    <source>
        <dbReference type="ARBA" id="ARBA00023125"/>
    </source>
</evidence>
<reference evidence="10" key="1">
    <citation type="submission" date="2018-05" db="EMBL/GenBank/DDBJ databases">
        <authorList>
            <person name="Lanie J.A."/>
            <person name="Ng W.-L."/>
            <person name="Kazmierczak K.M."/>
            <person name="Andrzejewski T.M."/>
            <person name="Davidsen T.M."/>
            <person name="Wayne K.J."/>
            <person name="Tettelin H."/>
            <person name="Glass J.I."/>
            <person name="Rusch D."/>
            <person name="Podicherti R."/>
            <person name="Tsui H.-C.T."/>
            <person name="Winkler M.E."/>
        </authorList>
    </citation>
    <scope>NUCLEOTIDE SEQUENCE</scope>
</reference>
<dbReference type="NCBIfam" id="TIGR00611">
    <property type="entry name" value="recf"/>
    <property type="match status" value="1"/>
</dbReference>
<sequence length="360" mass="41803">MFLNSLSINNYKSFSSARFIFDKKINCFIGKNGVGKSNIIDSIYHLAFTKSYFNPYSNQNVKIGSDFFSINGEFLISERKEEILCSFKKGEKKSIKRNGKIYKKISDHIGLINLIIISPHDQNLIVEGSEMRRKFIDSVIGQIDKVYLKRVIDYNKILTQRNSLLKYFFINKKFDQNTIEAYDQQLISLGTPIYTERNRFLKSFIPIFKKYYNNISSGDDMVNIKYNSNLNEGSFSEIISSSISKDRFVQYTTKGIHKDDLEFLIDGNKIKNFGSQGQQKSFLVSLKLAQFEYYKEKLGSSPIVLLDDIFDKLDQDRVTQIVNILEKNEFGQIFITDTHKERVENALKDSSNKEEIFNIE</sequence>
<evidence type="ECO:0000256" key="4">
    <source>
        <dbReference type="ARBA" id="ARBA00022490"/>
    </source>
</evidence>
<dbReference type="InterPro" id="IPR042174">
    <property type="entry name" value="RecF_2"/>
</dbReference>
<feature type="domain" description="RecF/RecN/SMC N-terminal" evidence="9">
    <location>
        <begin position="2"/>
        <end position="346"/>
    </location>
</feature>
<evidence type="ECO:0000256" key="1">
    <source>
        <dbReference type="ARBA" id="ARBA00004496"/>
    </source>
</evidence>
<dbReference type="PROSITE" id="PS00617">
    <property type="entry name" value="RECF_1"/>
    <property type="match status" value="1"/>
</dbReference>
<dbReference type="GO" id="GO:0005737">
    <property type="term" value="C:cytoplasm"/>
    <property type="evidence" value="ECO:0007669"/>
    <property type="project" value="UniProtKB-SubCell"/>
</dbReference>
<name>A0A381QUS1_9ZZZZ</name>
<keyword evidence="8" id="KW-0238">DNA-binding</keyword>
<dbReference type="EMBL" id="UINC01001505">
    <property type="protein sequence ID" value="SUZ82388.1"/>
    <property type="molecule type" value="Genomic_DNA"/>
</dbReference>
<dbReference type="Gene3D" id="3.40.50.300">
    <property type="entry name" value="P-loop containing nucleotide triphosphate hydrolases"/>
    <property type="match status" value="1"/>
</dbReference>
<keyword evidence="7" id="KW-0067">ATP-binding</keyword>
<gene>
    <name evidence="10" type="ORF">METZ01_LOCUS35242</name>
</gene>
<dbReference type="InterPro" id="IPR003395">
    <property type="entry name" value="RecF/RecN/SMC_N"/>
</dbReference>
<dbReference type="InterPro" id="IPR001238">
    <property type="entry name" value="DNA-binding_RecF"/>
</dbReference>
<dbReference type="PROSITE" id="PS00618">
    <property type="entry name" value="RECF_2"/>
    <property type="match status" value="1"/>
</dbReference>
<evidence type="ECO:0000259" key="9">
    <source>
        <dbReference type="Pfam" id="PF02463"/>
    </source>
</evidence>
<dbReference type="AlphaFoldDB" id="A0A381QUS1"/>
<dbReference type="InterPro" id="IPR018078">
    <property type="entry name" value="DNA-binding_RecF_CS"/>
</dbReference>
<dbReference type="SUPFAM" id="SSF52540">
    <property type="entry name" value="P-loop containing nucleoside triphosphate hydrolases"/>
    <property type="match status" value="1"/>
</dbReference>
<evidence type="ECO:0000256" key="2">
    <source>
        <dbReference type="ARBA" id="ARBA00008016"/>
    </source>
</evidence>
<evidence type="ECO:0000256" key="5">
    <source>
        <dbReference type="ARBA" id="ARBA00022705"/>
    </source>
</evidence>
<dbReference type="PANTHER" id="PTHR32182:SF0">
    <property type="entry name" value="DNA REPLICATION AND REPAIR PROTEIN RECF"/>
    <property type="match status" value="1"/>
</dbReference>
<evidence type="ECO:0000256" key="3">
    <source>
        <dbReference type="ARBA" id="ARBA00020170"/>
    </source>
</evidence>
<evidence type="ECO:0000256" key="7">
    <source>
        <dbReference type="ARBA" id="ARBA00022840"/>
    </source>
</evidence>
<dbReference type="GO" id="GO:0006260">
    <property type="term" value="P:DNA replication"/>
    <property type="evidence" value="ECO:0007669"/>
    <property type="project" value="UniProtKB-KW"/>
</dbReference>
<protein>
    <recommendedName>
        <fullName evidence="3">DNA replication and repair protein RecF</fullName>
    </recommendedName>
</protein>
<dbReference type="PANTHER" id="PTHR32182">
    <property type="entry name" value="DNA REPLICATION AND REPAIR PROTEIN RECF"/>
    <property type="match status" value="1"/>
</dbReference>
<dbReference type="GO" id="GO:0005524">
    <property type="term" value="F:ATP binding"/>
    <property type="evidence" value="ECO:0007669"/>
    <property type="project" value="UniProtKB-KW"/>
</dbReference>
<organism evidence="10">
    <name type="scientific">marine metagenome</name>
    <dbReference type="NCBI Taxonomy" id="408172"/>
    <lineage>
        <taxon>unclassified sequences</taxon>
        <taxon>metagenomes</taxon>
        <taxon>ecological metagenomes</taxon>
    </lineage>
</organism>
<evidence type="ECO:0000313" key="10">
    <source>
        <dbReference type="EMBL" id="SUZ82388.1"/>
    </source>
</evidence>
<keyword evidence="5" id="KW-0235">DNA replication</keyword>